<dbReference type="Gene3D" id="3.30.70.100">
    <property type="match status" value="1"/>
</dbReference>
<reference evidence="2 3" key="1">
    <citation type="submission" date="2014-07" db="EMBL/GenBank/DDBJ databases">
        <title>Methanogenic archaea and the global carbon cycle.</title>
        <authorList>
            <person name="Henriksen J.R."/>
            <person name="Luke J."/>
            <person name="Reinhart S."/>
            <person name="Benedict M.N."/>
            <person name="Youngblut N.D."/>
            <person name="Metcalf M.E."/>
            <person name="Whitaker R.J."/>
            <person name="Metcalf W.W."/>
        </authorList>
    </citation>
    <scope>NUCLEOTIDE SEQUENCE [LARGE SCALE GENOMIC DNA]</scope>
    <source>
        <strain evidence="2 3">Z-7289</strain>
    </source>
</reference>
<evidence type="ECO:0000313" key="3">
    <source>
        <dbReference type="Proteomes" id="UP000033072"/>
    </source>
</evidence>
<dbReference type="SUPFAM" id="SSF54909">
    <property type="entry name" value="Dimeric alpha+beta barrel"/>
    <property type="match status" value="1"/>
</dbReference>
<sequence length="96" mass="11420">MTIRVVAKNQVKPDKIQEYMDLCKNLVEESLKEEGCIEYGLYQELENPGILTILEEWKDKNSLDEHLNSNHFKEIFPLLSEYLEKETEIDIYKKKL</sequence>
<evidence type="ECO:0000259" key="1">
    <source>
        <dbReference type="PROSITE" id="PS51725"/>
    </source>
</evidence>
<dbReference type="PATRIC" id="fig|1434111.4.peg.270"/>
<proteinExistence type="predicted"/>
<evidence type="ECO:0000313" key="2">
    <source>
        <dbReference type="EMBL" id="AKB73479.1"/>
    </source>
</evidence>
<dbReference type="GO" id="GO:0003824">
    <property type="term" value="F:catalytic activity"/>
    <property type="evidence" value="ECO:0007669"/>
    <property type="project" value="TreeGrafter"/>
</dbReference>
<dbReference type="Proteomes" id="UP000033072">
    <property type="component" value="Chromosome"/>
</dbReference>
<protein>
    <recommendedName>
        <fullName evidence="1">ABM domain-containing protein</fullName>
    </recommendedName>
</protein>
<dbReference type="OrthoDB" id="8931at2157"/>
<dbReference type="InterPro" id="IPR050744">
    <property type="entry name" value="AI-2_Isomerase_LsrG"/>
</dbReference>
<dbReference type="HOGENOM" id="CLU_131496_11_0_2"/>
<dbReference type="STRING" id="1434111.MSLAZ_0218"/>
<name>A0A0E3RYZ2_9EURY</name>
<dbReference type="AlphaFoldDB" id="A0A0E3RYZ2"/>
<feature type="domain" description="ABM" evidence="1">
    <location>
        <begin position="3"/>
        <end position="91"/>
    </location>
</feature>
<dbReference type="PROSITE" id="PS51725">
    <property type="entry name" value="ABM"/>
    <property type="match status" value="1"/>
</dbReference>
<keyword evidence="3" id="KW-1185">Reference proteome</keyword>
<dbReference type="Pfam" id="PF03992">
    <property type="entry name" value="ABM"/>
    <property type="match status" value="1"/>
</dbReference>
<accession>A0A0E3RYZ2</accession>
<dbReference type="InterPro" id="IPR011008">
    <property type="entry name" value="Dimeric_a/b-barrel"/>
</dbReference>
<dbReference type="KEGG" id="mls:MSLAZ_0218"/>
<organism evidence="2 3">
    <name type="scientific">Methanosarcina lacustris Z-7289</name>
    <dbReference type="NCBI Taxonomy" id="1434111"/>
    <lineage>
        <taxon>Archaea</taxon>
        <taxon>Methanobacteriati</taxon>
        <taxon>Methanobacteriota</taxon>
        <taxon>Stenosarchaea group</taxon>
        <taxon>Methanomicrobia</taxon>
        <taxon>Methanosarcinales</taxon>
        <taxon>Methanosarcinaceae</taxon>
        <taxon>Methanosarcina</taxon>
    </lineage>
</organism>
<dbReference type="EMBL" id="CP009515">
    <property type="protein sequence ID" value="AKB73479.1"/>
    <property type="molecule type" value="Genomic_DNA"/>
</dbReference>
<gene>
    <name evidence="2" type="ORF">MSLAZ_0218</name>
</gene>
<dbReference type="PANTHER" id="PTHR33336">
    <property type="entry name" value="QUINOL MONOOXYGENASE YGIN-RELATED"/>
    <property type="match status" value="1"/>
</dbReference>
<dbReference type="PANTHER" id="PTHR33336:SF15">
    <property type="entry name" value="ABM DOMAIN-CONTAINING PROTEIN"/>
    <property type="match status" value="1"/>
</dbReference>
<dbReference type="InterPro" id="IPR007138">
    <property type="entry name" value="ABM_dom"/>
</dbReference>